<accession>A0AAV3M416</accession>
<feature type="domain" description="DUF4116" evidence="1">
    <location>
        <begin position="347"/>
        <end position="395"/>
    </location>
</feature>
<feature type="domain" description="DUF4116" evidence="1">
    <location>
        <begin position="448"/>
        <end position="492"/>
    </location>
</feature>
<protein>
    <submittedName>
        <fullName evidence="2">PF13475 domain protein</fullName>
    </submittedName>
</protein>
<proteinExistence type="predicted"/>
<reference evidence="2 3" key="1">
    <citation type="submission" date="2014-01" db="EMBL/GenBank/DDBJ databases">
        <authorList>
            <person name="Durkin A.S."/>
            <person name="McCorrison J."/>
            <person name="Torralba M."/>
            <person name="Gillis M."/>
            <person name="Haft D.H."/>
            <person name="Methe B."/>
            <person name="Sutton G."/>
            <person name="Nelson K.E."/>
        </authorList>
    </citation>
    <scope>NUCLEOTIDE SEQUENCE [LARGE SCALE GENOMIC DNA]</scope>
    <source>
        <strain evidence="2 3">205/92</strain>
    </source>
</reference>
<dbReference type="EMBL" id="JALD01000051">
    <property type="protein sequence ID" value="EUD10464.1"/>
    <property type="molecule type" value="Genomic_DNA"/>
</dbReference>
<organism evidence="2 3">
    <name type="scientific">Providencia alcalifaciens 205/92</name>
    <dbReference type="NCBI Taxonomy" id="1256988"/>
    <lineage>
        <taxon>Bacteria</taxon>
        <taxon>Pseudomonadati</taxon>
        <taxon>Pseudomonadota</taxon>
        <taxon>Gammaproteobacteria</taxon>
        <taxon>Enterobacterales</taxon>
        <taxon>Morganellaceae</taxon>
        <taxon>Providencia</taxon>
    </lineage>
</organism>
<sequence>MYSIKPHGVASTNVSQPESINRHEDNLANHSEKNGVAAKVSGVFNRADMPAVTSRVSMDENRAASLITKCLRQVIANQSYNHMFQNGAMWSERAEGQTELGFRAMQKLSSENIRQLSRELAPLNQEEISFLDNLLQMPFTATHASDANIMNEKGILSLFSRKKLEQRGIEFDATHSGKEDINRLSNDDFVFFSLEPGNKIQKCGSRFGHTLYRVNFDTTPFSQVSWGSLHDQVLNQTGASIDKHLEGLSDEAYDILESRFIGNEKAMFFGENIKVGLGLSLIQLLRKLPEDDRQNLLSTRSVEGVNRLINSIYRPEIKIPRHFFSKSVEAVFLCGNGQILSASELDDKDKVLSVAKFGPNTLMHVSERLKDDDVVVLTAVSCNCDALKYASFRFRDREELVLTLIKRNAEIIKYVSSRLKDNSSIVREAVLKNGTLLRFASEALKDDFELVKSEVLNNGNALEFASDRLKNNKEIVLLAVQSRGNSFRYASDACRDDFDLVLAAIENSPRFSVLKFASERAKSNKELVLEAVENHGLSIEFASKDLKNDIDVVTVAVKSNKKALMFVSDEMKKLLFK</sequence>
<evidence type="ECO:0000313" key="2">
    <source>
        <dbReference type="EMBL" id="EUD10464.1"/>
    </source>
</evidence>
<dbReference type="RefSeq" id="WP_051489839.1">
    <property type="nucleotide sequence ID" value="NZ_JALD01000051.1"/>
</dbReference>
<name>A0AAV3M416_9GAMM</name>
<gene>
    <name evidence="2" type="ORF">HMPREF1563_2038</name>
</gene>
<feature type="domain" description="DUF4116" evidence="1">
    <location>
        <begin position="398"/>
        <end position="445"/>
    </location>
</feature>
<evidence type="ECO:0000313" key="3">
    <source>
        <dbReference type="Proteomes" id="UP000022311"/>
    </source>
</evidence>
<dbReference type="AlphaFoldDB" id="A0AAV3M416"/>
<dbReference type="InterPro" id="IPR025197">
    <property type="entry name" value="DUF4116"/>
</dbReference>
<dbReference type="Proteomes" id="UP000022311">
    <property type="component" value="Unassembled WGS sequence"/>
</dbReference>
<evidence type="ECO:0000259" key="1">
    <source>
        <dbReference type="Pfam" id="PF13475"/>
    </source>
</evidence>
<dbReference type="Pfam" id="PF13475">
    <property type="entry name" value="DUF4116"/>
    <property type="match status" value="4"/>
</dbReference>
<feature type="domain" description="DUF4116" evidence="1">
    <location>
        <begin position="524"/>
        <end position="572"/>
    </location>
</feature>
<comment type="caution">
    <text evidence="2">The sequence shown here is derived from an EMBL/GenBank/DDBJ whole genome shotgun (WGS) entry which is preliminary data.</text>
</comment>